<feature type="transmembrane region" description="Helical" evidence="1">
    <location>
        <begin position="7"/>
        <end position="26"/>
    </location>
</feature>
<dbReference type="PIRSF" id="PIRSF033729">
    <property type="entry name" value="UCP033729"/>
    <property type="match status" value="1"/>
</dbReference>
<dbReference type="NCBIfam" id="NF041287">
    <property type="entry name" value="lipo_GerS_rel"/>
    <property type="match status" value="1"/>
</dbReference>
<evidence type="ECO:0008006" key="5">
    <source>
        <dbReference type="Google" id="ProtNLM"/>
    </source>
</evidence>
<dbReference type="Gene3D" id="2.50.20.10">
    <property type="entry name" value="Lipoprotein localisation LolA/LolB/LppX"/>
    <property type="match status" value="1"/>
</dbReference>
<dbReference type="OrthoDB" id="1938773at2"/>
<evidence type="ECO:0000313" key="2">
    <source>
        <dbReference type="EMBL" id="CAI3623106.1"/>
    </source>
</evidence>
<proteinExistence type="predicted"/>
<dbReference type="Proteomes" id="UP001189143">
    <property type="component" value="Unassembled WGS sequence"/>
</dbReference>
<dbReference type="InterPro" id="IPR014584">
    <property type="entry name" value="UCP033729"/>
</dbReference>
<gene>
    <name evidence="2" type="ORF">CNEO2_410022</name>
    <name evidence="3" type="ORF">CQ394_13695</name>
</gene>
<name>A0A2A7MMF0_9CLOT</name>
<keyword evidence="1" id="KW-0472">Membrane</keyword>
<evidence type="ECO:0000256" key="1">
    <source>
        <dbReference type="SAM" id="Phobius"/>
    </source>
</evidence>
<dbReference type="AlphaFoldDB" id="A0A2A7MMF0"/>
<reference evidence="2" key="2">
    <citation type="submission" date="2022-10" db="EMBL/GenBank/DDBJ databases">
        <authorList>
            <person name="Aires J."/>
            <person name="Mesa V."/>
        </authorList>
    </citation>
    <scope>NUCLEOTIDE SEQUENCE</scope>
    <source>
        <strain evidence="2">Clostridium neonatale JD116</strain>
    </source>
</reference>
<protein>
    <recommendedName>
        <fullName evidence="5">Membrane associated protein</fullName>
    </recommendedName>
</protein>
<dbReference type="EMBL" id="PDCJ01000001">
    <property type="protein sequence ID" value="PEG32697.1"/>
    <property type="molecule type" value="Genomic_DNA"/>
</dbReference>
<dbReference type="STRING" id="137838.GCA_001458595_04233"/>
<sequence length="204" mass="24268">MKLNKKVIISIMLVMIPIIIICGIILGRKIITPSNEDILNGLKNIKMYSCDVSYTFKNIRDEFTEETTQYYRFDKGSRIEFQDYYKRIKVYNGSEIKVEENDDEYTLDKNLDIIYPLAFIENIMSNQMSSPISELKEEWGDGEYLKVNIEYNSNNKHLSKGEFYIDKKQKIPVMLRILDENDEERVVIKYKNFKYEKTLDENLF</sequence>
<comment type="caution">
    <text evidence="3">The sequence shown here is derived from an EMBL/GenBank/DDBJ whole genome shotgun (WGS) entry which is preliminary data.</text>
</comment>
<keyword evidence="4" id="KW-1185">Reference proteome</keyword>
<dbReference type="RefSeq" id="WP_058296839.1">
    <property type="nucleotide sequence ID" value="NZ_CAKJVD010000044.1"/>
</dbReference>
<accession>A0A2A7MMF0</accession>
<reference evidence="3 4" key="1">
    <citation type="submission" date="2017-10" db="EMBL/GenBank/DDBJ databases">
        <title>Effective Description of Clostridium neonatale sp. nov. linked to necrotizing enterocolitis in neonates and a clarification of species assignable to the genus Clostridium (Prazmowski 1880) emend. Lawson and Rainey 2016.</title>
        <authorList>
            <person name="Bernard K."/>
            <person name="Burdz T."/>
            <person name="Wiebe D."/>
            <person name="Balcewich B."/>
            <person name="Alfa M."/>
            <person name="Bernier A.-M."/>
        </authorList>
    </citation>
    <scope>NUCLEOTIDE SEQUENCE [LARGE SCALE GENOMIC DNA]</scope>
    <source>
        <strain evidence="3 4">LCDC99A005</strain>
    </source>
</reference>
<evidence type="ECO:0000313" key="4">
    <source>
        <dbReference type="Proteomes" id="UP000220840"/>
    </source>
</evidence>
<dbReference type="EMBL" id="CAMTCP010000239">
    <property type="protein sequence ID" value="CAI3623106.1"/>
    <property type="molecule type" value="Genomic_DNA"/>
</dbReference>
<keyword evidence="1" id="KW-1133">Transmembrane helix</keyword>
<dbReference type="GeneID" id="68879219"/>
<keyword evidence="1" id="KW-0812">Transmembrane</keyword>
<dbReference type="Proteomes" id="UP000220840">
    <property type="component" value="Unassembled WGS sequence"/>
</dbReference>
<evidence type="ECO:0000313" key="3">
    <source>
        <dbReference type="EMBL" id="PEG32697.1"/>
    </source>
</evidence>
<organism evidence="3 4">
    <name type="scientific">Clostridium neonatale</name>
    <dbReference type="NCBI Taxonomy" id="137838"/>
    <lineage>
        <taxon>Bacteria</taxon>
        <taxon>Bacillati</taxon>
        <taxon>Bacillota</taxon>
        <taxon>Clostridia</taxon>
        <taxon>Eubacteriales</taxon>
        <taxon>Clostridiaceae</taxon>
        <taxon>Clostridium</taxon>
    </lineage>
</organism>